<evidence type="ECO:0000256" key="1">
    <source>
        <dbReference type="SAM" id="Phobius"/>
    </source>
</evidence>
<gene>
    <name evidence="2" type="ORF">T190115A13A_270001</name>
</gene>
<evidence type="ECO:0000313" key="2">
    <source>
        <dbReference type="EMBL" id="CAL2106644.1"/>
    </source>
</evidence>
<dbReference type="Proteomes" id="UP001497602">
    <property type="component" value="Unassembled WGS sequence"/>
</dbReference>
<feature type="transmembrane region" description="Helical" evidence="1">
    <location>
        <begin position="12"/>
        <end position="31"/>
    </location>
</feature>
<sequence length="104" mass="12334">MTHLNLVGIHNYIIKWSCIFYVVTHLILVGIHNINVAMYQCFNVTIYNNLKNTNYIFIHKNVTAKNEMIMQFCRSLLLKKQITSPDFFGIVMTNFFTLWLISIW</sequence>
<proteinExistence type="predicted"/>
<dbReference type="EMBL" id="CAXJRC010000019">
    <property type="protein sequence ID" value="CAL2106644.1"/>
    <property type="molecule type" value="Genomic_DNA"/>
</dbReference>
<reference evidence="2 3" key="1">
    <citation type="submission" date="2024-05" db="EMBL/GenBank/DDBJ databases">
        <authorList>
            <person name="Duchaud E."/>
        </authorList>
    </citation>
    <scope>NUCLEOTIDE SEQUENCE [LARGE SCALE GENOMIC DNA]</scope>
    <source>
        <strain evidence="2">Ena-SAMPLE-TAB-13-05-2024-13:56:06:370-140305</strain>
    </source>
</reference>
<keyword evidence="3" id="KW-1185">Reference proteome</keyword>
<protein>
    <submittedName>
        <fullName evidence="2">Uncharacterized protein</fullName>
    </submittedName>
</protein>
<keyword evidence="1" id="KW-0812">Transmembrane</keyword>
<evidence type="ECO:0000313" key="3">
    <source>
        <dbReference type="Proteomes" id="UP001497602"/>
    </source>
</evidence>
<keyword evidence="1" id="KW-1133">Transmembrane helix</keyword>
<organism evidence="2 3">
    <name type="scientific">Tenacibaculum vairaonense</name>
    <dbReference type="NCBI Taxonomy" id="3137860"/>
    <lineage>
        <taxon>Bacteria</taxon>
        <taxon>Pseudomonadati</taxon>
        <taxon>Bacteroidota</taxon>
        <taxon>Flavobacteriia</taxon>
        <taxon>Flavobacteriales</taxon>
        <taxon>Flavobacteriaceae</taxon>
        <taxon>Tenacibaculum</taxon>
    </lineage>
</organism>
<feature type="transmembrane region" description="Helical" evidence="1">
    <location>
        <begin position="87"/>
        <end position="103"/>
    </location>
</feature>
<accession>A0ABP1FDS1</accession>
<name>A0ABP1FDS1_9FLAO</name>
<keyword evidence="1" id="KW-0472">Membrane</keyword>
<comment type="caution">
    <text evidence="2">The sequence shown here is derived from an EMBL/GenBank/DDBJ whole genome shotgun (WGS) entry which is preliminary data.</text>
</comment>